<dbReference type="EMBL" id="AZEA01000001">
    <property type="protein sequence ID" value="KRK89960.1"/>
    <property type="molecule type" value="Genomic_DNA"/>
</dbReference>
<organism evidence="2 3">
    <name type="scientific">Lentilactobacillus sunkii DSM 19904</name>
    <dbReference type="NCBI Taxonomy" id="1423808"/>
    <lineage>
        <taxon>Bacteria</taxon>
        <taxon>Bacillati</taxon>
        <taxon>Bacillota</taxon>
        <taxon>Bacilli</taxon>
        <taxon>Lactobacillales</taxon>
        <taxon>Lactobacillaceae</taxon>
        <taxon>Lentilactobacillus</taxon>
    </lineage>
</organism>
<protein>
    <submittedName>
        <fullName evidence="2">Uncharacterized protein</fullName>
    </submittedName>
</protein>
<dbReference type="Proteomes" id="UP000051581">
    <property type="component" value="Unassembled WGS sequence"/>
</dbReference>
<dbReference type="RefSeq" id="WP_057822841.1">
    <property type="nucleotide sequence ID" value="NZ_AZEA01000001.1"/>
</dbReference>
<dbReference type="AlphaFoldDB" id="A0A0R1L328"/>
<keyword evidence="3" id="KW-1185">Reference proteome</keyword>
<dbReference type="PATRIC" id="fig|1423808.3.peg.197"/>
<evidence type="ECO:0000256" key="1">
    <source>
        <dbReference type="SAM" id="Phobius"/>
    </source>
</evidence>
<reference evidence="2 3" key="1">
    <citation type="journal article" date="2015" name="Genome Announc.">
        <title>Expanding the biotechnology potential of lactobacilli through comparative genomics of 213 strains and associated genera.</title>
        <authorList>
            <person name="Sun Z."/>
            <person name="Harris H.M."/>
            <person name="McCann A."/>
            <person name="Guo C."/>
            <person name="Argimon S."/>
            <person name="Zhang W."/>
            <person name="Yang X."/>
            <person name="Jeffery I.B."/>
            <person name="Cooney J.C."/>
            <person name="Kagawa T.F."/>
            <person name="Liu W."/>
            <person name="Song Y."/>
            <person name="Salvetti E."/>
            <person name="Wrobel A."/>
            <person name="Rasinkangas P."/>
            <person name="Parkhill J."/>
            <person name="Rea M.C."/>
            <person name="O'Sullivan O."/>
            <person name="Ritari J."/>
            <person name="Douillard F.P."/>
            <person name="Paul Ross R."/>
            <person name="Yang R."/>
            <person name="Briner A.E."/>
            <person name="Felis G.E."/>
            <person name="de Vos W.M."/>
            <person name="Barrangou R."/>
            <person name="Klaenhammer T.R."/>
            <person name="Caufield P.W."/>
            <person name="Cui Y."/>
            <person name="Zhang H."/>
            <person name="O'Toole P.W."/>
        </authorList>
    </citation>
    <scope>NUCLEOTIDE SEQUENCE [LARGE SCALE GENOMIC DNA]</scope>
    <source>
        <strain evidence="2 3">DSM 19904</strain>
    </source>
</reference>
<keyword evidence="1" id="KW-0812">Transmembrane</keyword>
<evidence type="ECO:0000313" key="2">
    <source>
        <dbReference type="EMBL" id="KRK89960.1"/>
    </source>
</evidence>
<feature type="transmembrane region" description="Helical" evidence="1">
    <location>
        <begin position="46"/>
        <end position="67"/>
    </location>
</feature>
<gene>
    <name evidence="2" type="ORF">FD17_GL000198</name>
</gene>
<comment type="caution">
    <text evidence="2">The sequence shown here is derived from an EMBL/GenBank/DDBJ whole genome shotgun (WGS) entry which is preliminary data.</text>
</comment>
<sequence length="117" mass="13102">MASSKKLKLSAAQICGWIVWWLVTIVLIGVAFISYFFGDSQTDSSLFWVVLATFAALYTIQQILAAIAIRHLHTNNNYVWPIVLIVMAFLGSFVYVIPGIWALIVNNPQRNSPENSN</sequence>
<keyword evidence="1" id="KW-1133">Transmembrane helix</keyword>
<evidence type="ECO:0000313" key="3">
    <source>
        <dbReference type="Proteomes" id="UP000051581"/>
    </source>
</evidence>
<feature type="transmembrane region" description="Helical" evidence="1">
    <location>
        <begin position="79"/>
        <end position="104"/>
    </location>
</feature>
<proteinExistence type="predicted"/>
<dbReference type="OrthoDB" id="2328840at2"/>
<name>A0A0R1L328_9LACO</name>
<accession>A0A0R1L328</accession>
<keyword evidence="1" id="KW-0472">Membrane</keyword>
<feature type="transmembrane region" description="Helical" evidence="1">
    <location>
        <begin position="12"/>
        <end position="34"/>
    </location>
</feature>